<dbReference type="AlphaFoldDB" id="A0A2P7NT40"/>
<proteinExistence type="predicted"/>
<reference evidence="1 2" key="1">
    <citation type="submission" date="2018-03" db="EMBL/GenBank/DDBJ databases">
        <title>Draft genome of Nitrosomonas supralitoralis APG5.</title>
        <authorList>
            <person name="Urakawa H."/>
            <person name="Lopez J.V."/>
        </authorList>
    </citation>
    <scope>NUCLEOTIDE SEQUENCE [LARGE SCALE GENOMIC DNA]</scope>
    <source>
        <strain evidence="1 2">APG5</strain>
    </source>
</reference>
<gene>
    <name evidence="1" type="ORF">C7H79_12395</name>
</gene>
<keyword evidence="2" id="KW-1185">Reference proteome</keyword>
<dbReference type="EMBL" id="PXXU01000041">
    <property type="protein sequence ID" value="PSJ16641.1"/>
    <property type="molecule type" value="Genomic_DNA"/>
</dbReference>
<organism evidence="1 2">
    <name type="scientific">Nitrosomonas supralitoralis</name>
    <dbReference type="NCBI Taxonomy" id="2116706"/>
    <lineage>
        <taxon>Bacteria</taxon>
        <taxon>Pseudomonadati</taxon>
        <taxon>Pseudomonadota</taxon>
        <taxon>Betaproteobacteria</taxon>
        <taxon>Nitrosomonadales</taxon>
        <taxon>Nitrosomonadaceae</taxon>
        <taxon>Nitrosomonas</taxon>
    </lineage>
</organism>
<evidence type="ECO:0000313" key="2">
    <source>
        <dbReference type="Proteomes" id="UP000241912"/>
    </source>
</evidence>
<comment type="caution">
    <text evidence="1">The sequence shown here is derived from an EMBL/GenBank/DDBJ whole genome shotgun (WGS) entry which is preliminary data.</text>
</comment>
<evidence type="ECO:0000313" key="1">
    <source>
        <dbReference type="EMBL" id="PSJ16641.1"/>
    </source>
</evidence>
<dbReference type="Proteomes" id="UP000241912">
    <property type="component" value="Unassembled WGS sequence"/>
</dbReference>
<sequence length="65" mass="7524">MKNIFEAAYTEPKQAIKCSLCLINEHFEPVVYTVAATQIVFQRPARVVSFEQMAIYAETVWERVN</sequence>
<accession>A0A2P7NT40</accession>
<protein>
    <submittedName>
        <fullName evidence="1">Uncharacterized protein</fullName>
    </submittedName>
</protein>
<name>A0A2P7NT40_9PROT</name>